<evidence type="ECO:0000313" key="2">
    <source>
        <dbReference type="EMBL" id="KAA0722418.1"/>
    </source>
</evidence>
<dbReference type="EMBL" id="SOYY01000004">
    <property type="protein sequence ID" value="KAA0722418.1"/>
    <property type="molecule type" value="Genomic_DNA"/>
</dbReference>
<feature type="signal peptide" evidence="1">
    <location>
        <begin position="1"/>
        <end position="22"/>
    </location>
</feature>
<keyword evidence="2" id="KW-0675">Receptor</keyword>
<keyword evidence="1" id="KW-0732">Signal</keyword>
<proteinExistence type="predicted"/>
<dbReference type="GO" id="GO:0007507">
    <property type="term" value="P:heart development"/>
    <property type="evidence" value="ECO:0007669"/>
    <property type="project" value="InterPro"/>
</dbReference>
<reference evidence="2 3" key="1">
    <citation type="journal article" date="2019" name="Mol. Ecol. Resour.">
        <title>Chromosome-level genome assembly of Triplophysa tibetana, a fish adapted to the harsh high-altitude environment of the Tibetan Plateau.</title>
        <authorList>
            <person name="Yang X."/>
            <person name="Liu H."/>
            <person name="Ma Z."/>
            <person name="Zou Y."/>
            <person name="Zou M."/>
            <person name="Mao Y."/>
            <person name="Li X."/>
            <person name="Wang H."/>
            <person name="Chen T."/>
            <person name="Wang W."/>
            <person name="Yang R."/>
        </authorList>
    </citation>
    <scope>NUCLEOTIDE SEQUENCE [LARGE SCALE GENOMIC DNA]</scope>
    <source>
        <strain evidence="2">TTIB1903HZAU</strain>
        <tissue evidence="2">Muscle</tissue>
    </source>
</reference>
<dbReference type="CDD" id="cd20244">
    <property type="entry name" value="Toddler"/>
    <property type="match status" value="1"/>
</dbReference>
<name>A0A5A9PKS8_9TELE</name>
<comment type="caution">
    <text evidence="2">The sequence shown here is derived from an EMBL/GenBank/DDBJ whole genome shotgun (WGS) entry which is preliminary data.</text>
</comment>
<evidence type="ECO:0000256" key="1">
    <source>
        <dbReference type="SAM" id="SignalP"/>
    </source>
</evidence>
<evidence type="ECO:0000313" key="3">
    <source>
        <dbReference type="Proteomes" id="UP000324632"/>
    </source>
</evidence>
<dbReference type="Proteomes" id="UP000324632">
    <property type="component" value="Chromosome 4"/>
</dbReference>
<dbReference type="Pfam" id="PF22050">
    <property type="entry name" value="Toddler"/>
    <property type="match status" value="1"/>
</dbReference>
<gene>
    <name evidence="2" type="ORF">E1301_Tti007126</name>
</gene>
<dbReference type="GO" id="GO:0060183">
    <property type="term" value="P:apelin receptor signaling pathway"/>
    <property type="evidence" value="ECO:0007669"/>
    <property type="project" value="InterPro"/>
</dbReference>
<keyword evidence="3" id="KW-1185">Reference proteome</keyword>
<dbReference type="InterPro" id="IPR047853">
    <property type="entry name" value="ELA"/>
</dbReference>
<feature type="chain" id="PRO_5022734026" evidence="1">
    <location>
        <begin position="23"/>
        <end position="57"/>
    </location>
</feature>
<sequence>MRFFHPLCLLLLLLAALLVTSAEKKGTKADFLNIRRKYRRHCPKKRCLPLHSRVPFP</sequence>
<organism evidence="2 3">
    <name type="scientific">Triplophysa tibetana</name>
    <dbReference type="NCBI Taxonomy" id="1572043"/>
    <lineage>
        <taxon>Eukaryota</taxon>
        <taxon>Metazoa</taxon>
        <taxon>Chordata</taxon>
        <taxon>Craniata</taxon>
        <taxon>Vertebrata</taxon>
        <taxon>Euteleostomi</taxon>
        <taxon>Actinopterygii</taxon>
        <taxon>Neopterygii</taxon>
        <taxon>Teleostei</taxon>
        <taxon>Ostariophysi</taxon>
        <taxon>Cypriniformes</taxon>
        <taxon>Nemacheilidae</taxon>
        <taxon>Triplophysa</taxon>
    </lineage>
</organism>
<dbReference type="AlphaFoldDB" id="A0A5A9PKS8"/>
<accession>A0A5A9PKS8</accession>
<protein>
    <submittedName>
        <fullName evidence="2">Apelin receptor early endogenous ligand</fullName>
    </submittedName>
</protein>
<dbReference type="GO" id="GO:0031704">
    <property type="term" value="F:apelin receptor binding"/>
    <property type="evidence" value="ECO:0007669"/>
    <property type="project" value="InterPro"/>
</dbReference>